<protein>
    <recommendedName>
        <fullName evidence="1">Glycosyl transferase family 1 domain-containing protein</fullName>
    </recommendedName>
</protein>
<dbReference type="Gene3D" id="3.40.50.2000">
    <property type="entry name" value="Glycogen Phosphorylase B"/>
    <property type="match status" value="2"/>
</dbReference>
<gene>
    <name evidence="2" type="ORF">COU97_00860</name>
</gene>
<dbReference type="SUPFAM" id="SSF53756">
    <property type="entry name" value="UDP-Glycosyltransferase/glycogen phosphorylase"/>
    <property type="match status" value="1"/>
</dbReference>
<feature type="domain" description="Glycosyl transferase family 1" evidence="1">
    <location>
        <begin position="195"/>
        <end position="347"/>
    </location>
</feature>
<evidence type="ECO:0000313" key="3">
    <source>
        <dbReference type="Proteomes" id="UP000231579"/>
    </source>
</evidence>
<dbReference type="GO" id="GO:0016757">
    <property type="term" value="F:glycosyltransferase activity"/>
    <property type="evidence" value="ECO:0007669"/>
    <property type="project" value="InterPro"/>
</dbReference>
<proteinExistence type="predicted"/>
<dbReference type="EMBL" id="PFEM01000011">
    <property type="protein sequence ID" value="PJE70217.1"/>
    <property type="molecule type" value="Genomic_DNA"/>
</dbReference>
<evidence type="ECO:0000259" key="1">
    <source>
        <dbReference type="Pfam" id="PF00534"/>
    </source>
</evidence>
<sequence length="387" mass="44439">MRIGILTHNYPLQSFEKKDAGIFIYDFAHALAKKTGKVYIFCPNLIGKKEKYSETPVTWWRWAGEKAKLGSYKLYNPLTWWYFFDFFRQGRRAIAEFIKKNKIDFCLAMWAFPNGVFAWQAKKTLGIPYAVWTLGSDIFLYAKFPGIKQLVQKVLRAASLGYGGGYEIARRVQKISGRKCVYLPTATKVDAVRPKKVKLDPREFNFMYLGRLESVKGPDVLLEAAHLLAKKKRRWHLYMIGGGTMQATLEAKCKEYGLEDQMTIFGRVDDQGTVNGYLKYCDAVVIPSRFDSLSLVFSESLKMGTPMISSDFGDIPKFIRKYKLGLVFCSEDAAHLARQMVKAMSLGKNFKKRHLKNMPQLAKIHDIDEVAKRFFQEAKMAVVSRRD</sequence>
<dbReference type="Pfam" id="PF00534">
    <property type="entry name" value="Glycos_transf_1"/>
    <property type="match status" value="1"/>
</dbReference>
<dbReference type="PANTHER" id="PTHR12526">
    <property type="entry name" value="GLYCOSYLTRANSFERASE"/>
    <property type="match status" value="1"/>
</dbReference>
<organism evidence="2 3">
    <name type="scientific">Candidatus Shapirobacteria bacterium CG10_big_fil_rev_8_21_14_0_10_48_15</name>
    <dbReference type="NCBI Taxonomy" id="1974484"/>
    <lineage>
        <taxon>Bacteria</taxon>
        <taxon>Candidatus Shapironibacteriota</taxon>
    </lineage>
</organism>
<name>A0A2M8L7N4_9BACT</name>
<comment type="caution">
    <text evidence="2">The sequence shown here is derived from an EMBL/GenBank/DDBJ whole genome shotgun (WGS) entry which is preliminary data.</text>
</comment>
<dbReference type="AlphaFoldDB" id="A0A2M8L7N4"/>
<evidence type="ECO:0000313" key="2">
    <source>
        <dbReference type="EMBL" id="PJE70217.1"/>
    </source>
</evidence>
<dbReference type="InterPro" id="IPR001296">
    <property type="entry name" value="Glyco_trans_1"/>
</dbReference>
<reference evidence="3" key="1">
    <citation type="submission" date="2017-09" db="EMBL/GenBank/DDBJ databases">
        <title>Depth-based differentiation of microbial function through sediment-hosted aquifers and enrichment of novel symbionts in the deep terrestrial subsurface.</title>
        <authorList>
            <person name="Probst A.J."/>
            <person name="Ladd B."/>
            <person name="Jarett J.K."/>
            <person name="Geller-Mcgrath D.E."/>
            <person name="Sieber C.M.K."/>
            <person name="Emerson J.B."/>
            <person name="Anantharaman K."/>
            <person name="Thomas B.C."/>
            <person name="Malmstrom R."/>
            <person name="Stieglmeier M."/>
            <person name="Klingl A."/>
            <person name="Woyke T."/>
            <person name="Ryan C.M."/>
            <person name="Banfield J.F."/>
        </authorList>
    </citation>
    <scope>NUCLEOTIDE SEQUENCE [LARGE SCALE GENOMIC DNA]</scope>
</reference>
<dbReference type="Proteomes" id="UP000231579">
    <property type="component" value="Unassembled WGS sequence"/>
</dbReference>
<accession>A0A2M8L7N4</accession>